<keyword evidence="2" id="KW-1185">Reference proteome</keyword>
<proteinExistence type="predicted"/>
<dbReference type="OrthoDB" id="6430898at2759"/>
<comment type="caution">
    <text evidence="1">The sequence shown here is derived from an EMBL/GenBank/DDBJ whole genome shotgun (WGS) entry which is preliminary data.</text>
</comment>
<gene>
    <name evidence="1" type="ORF">TNIN_108801</name>
</gene>
<reference evidence="1" key="1">
    <citation type="submission" date="2020-08" db="EMBL/GenBank/DDBJ databases">
        <title>Multicomponent nature underlies the extraordinary mechanical properties of spider dragline silk.</title>
        <authorList>
            <person name="Kono N."/>
            <person name="Nakamura H."/>
            <person name="Mori M."/>
            <person name="Yoshida Y."/>
            <person name="Ohtoshi R."/>
            <person name="Malay A.D."/>
            <person name="Moran D.A.P."/>
            <person name="Tomita M."/>
            <person name="Numata K."/>
            <person name="Arakawa K."/>
        </authorList>
    </citation>
    <scope>NUCLEOTIDE SEQUENCE</scope>
</reference>
<evidence type="ECO:0000313" key="2">
    <source>
        <dbReference type="Proteomes" id="UP000886998"/>
    </source>
</evidence>
<dbReference type="Proteomes" id="UP000886998">
    <property type="component" value="Unassembled WGS sequence"/>
</dbReference>
<evidence type="ECO:0000313" key="1">
    <source>
        <dbReference type="EMBL" id="GFY44404.1"/>
    </source>
</evidence>
<name>A0A8X7BWE2_9ARAC</name>
<organism evidence="1 2">
    <name type="scientific">Trichonephila inaurata madagascariensis</name>
    <dbReference type="NCBI Taxonomy" id="2747483"/>
    <lineage>
        <taxon>Eukaryota</taxon>
        <taxon>Metazoa</taxon>
        <taxon>Ecdysozoa</taxon>
        <taxon>Arthropoda</taxon>
        <taxon>Chelicerata</taxon>
        <taxon>Arachnida</taxon>
        <taxon>Araneae</taxon>
        <taxon>Araneomorphae</taxon>
        <taxon>Entelegynae</taxon>
        <taxon>Araneoidea</taxon>
        <taxon>Nephilidae</taxon>
        <taxon>Trichonephila</taxon>
        <taxon>Trichonephila inaurata</taxon>
    </lineage>
</organism>
<protein>
    <submittedName>
        <fullName evidence="1">Uncharacterized protein</fullName>
    </submittedName>
</protein>
<sequence length="105" mass="11498">MELFKLCSVTSFHYSTVSNVATTPMSDGATTVAELIPTIHSLMVWKMCEAFNLKSKYVPLPGAISLAGRPLRRTKRGTIVSVVRSFHVCQALDLPATYDSSSTYP</sequence>
<dbReference type="EMBL" id="BMAV01004220">
    <property type="protein sequence ID" value="GFY44404.1"/>
    <property type="molecule type" value="Genomic_DNA"/>
</dbReference>
<dbReference type="AlphaFoldDB" id="A0A8X7BWE2"/>
<accession>A0A8X7BWE2</accession>